<dbReference type="InterPro" id="IPR007792">
    <property type="entry name" value="T4SS_VirB3/TrbD/AvhB"/>
</dbReference>
<evidence type="ECO:0000256" key="5">
    <source>
        <dbReference type="SAM" id="Phobius"/>
    </source>
</evidence>
<feature type="transmembrane region" description="Helical" evidence="5">
    <location>
        <begin position="27"/>
        <end position="60"/>
    </location>
</feature>
<evidence type="ECO:0000313" key="6">
    <source>
        <dbReference type="EMBL" id="MBC2385354.1"/>
    </source>
</evidence>
<dbReference type="Pfam" id="PF05101">
    <property type="entry name" value="VirB3"/>
    <property type="match status" value="1"/>
</dbReference>
<name>A0ABR6TH90_9PSED</name>
<comment type="subcellular location">
    <subcellularLocation>
        <location evidence="1">Membrane</location>
    </subcellularLocation>
</comment>
<evidence type="ECO:0000256" key="2">
    <source>
        <dbReference type="ARBA" id="ARBA00022692"/>
    </source>
</evidence>
<accession>A0ABR6TH90</accession>
<dbReference type="NCBIfam" id="NF010395">
    <property type="entry name" value="PRK13823.1"/>
    <property type="match status" value="1"/>
</dbReference>
<gene>
    <name evidence="6" type="ORF">HF209_30840</name>
</gene>
<dbReference type="InterPro" id="IPR016704">
    <property type="entry name" value="Conjugal_tfr_TrbD"/>
</dbReference>
<evidence type="ECO:0000256" key="4">
    <source>
        <dbReference type="ARBA" id="ARBA00023136"/>
    </source>
</evidence>
<comment type="caution">
    <text evidence="6">The sequence shown here is derived from an EMBL/GenBank/DDBJ whole genome shotgun (WGS) entry which is preliminary data.</text>
</comment>
<dbReference type="PIRSF" id="PIRSF017854">
    <property type="entry name" value="T4SS_TrbD"/>
    <property type="match status" value="1"/>
</dbReference>
<keyword evidence="3 5" id="KW-1133">Transmembrane helix</keyword>
<dbReference type="Proteomes" id="UP000534677">
    <property type="component" value="Unassembled WGS sequence"/>
</dbReference>
<sequence>MALRTIPIRQVGNRVNQILGGDRELVLSSLVVCAVLVVSAFEIKAFILGLCLWFLSIYLLRKMAKSDPQMRHVYGRTLKYRPYYPAQSTPFCEKSREYK</sequence>
<evidence type="ECO:0000256" key="1">
    <source>
        <dbReference type="ARBA" id="ARBA00004370"/>
    </source>
</evidence>
<protein>
    <submittedName>
        <fullName evidence="6">Conjugal transfer protein TrbD</fullName>
    </submittedName>
</protein>
<dbReference type="RefSeq" id="WP_185710804.1">
    <property type="nucleotide sequence ID" value="NZ_JAAXCZ010000026.1"/>
</dbReference>
<evidence type="ECO:0000256" key="3">
    <source>
        <dbReference type="ARBA" id="ARBA00022989"/>
    </source>
</evidence>
<keyword evidence="2 5" id="KW-0812">Transmembrane</keyword>
<organism evidence="6 7">
    <name type="scientific">Pseudomonas cremoris</name>
    <dbReference type="NCBI Taxonomy" id="2724178"/>
    <lineage>
        <taxon>Bacteria</taxon>
        <taxon>Pseudomonadati</taxon>
        <taxon>Pseudomonadota</taxon>
        <taxon>Gammaproteobacteria</taxon>
        <taxon>Pseudomonadales</taxon>
        <taxon>Pseudomonadaceae</taxon>
        <taxon>Pseudomonas</taxon>
    </lineage>
</organism>
<reference evidence="6 7" key="1">
    <citation type="submission" date="2020-04" db="EMBL/GenBank/DDBJ databases">
        <title>Pseudomonas crami sp. nov., a novel proteolytic bacterial species isolated from cream.</title>
        <authorList>
            <person name="Hofmann K."/>
            <person name="Woller A."/>
            <person name="Huptas C."/>
            <person name="Wenning M."/>
            <person name="Scherer S."/>
            <person name="Doll E.V."/>
        </authorList>
    </citation>
    <scope>NUCLEOTIDE SEQUENCE [LARGE SCALE GENOMIC DNA]</scope>
    <source>
        <strain evidence="6 7">WS 5096</strain>
    </source>
</reference>
<proteinExistence type="predicted"/>
<evidence type="ECO:0000313" key="7">
    <source>
        <dbReference type="Proteomes" id="UP000534677"/>
    </source>
</evidence>
<keyword evidence="7" id="KW-1185">Reference proteome</keyword>
<keyword evidence="4 5" id="KW-0472">Membrane</keyword>
<dbReference type="EMBL" id="JAAXCZ010000026">
    <property type="protein sequence ID" value="MBC2385354.1"/>
    <property type="molecule type" value="Genomic_DNA"/>
</dbReference>